<accession>A0A4P2QZK2</accession>
<organism evidence="1 2">
    <name type="scientific">Sorangium cellulosum</name>
    <name type="common">Polyangium cellulosum</name>
    <dbReference type="NCBI Taxonomy" id="56"/>
    <lineage>
        <taxon>Bacteria</taxon>
        <taxon>Pseudomonadati</taxon>
        <taxon>Myxococcota</taxon>
        <taxon>Polyangia</taxon>
        <taxon>Polyangiales</taxon>
        <taxon>Polyangiaceae</taxon>
        <taxon>Sorangium</taxon>
    </lineage>
</organism>
<dbReference type="EMBL" id="CP012672">
    <property type="protein sequence ID" value="AUX35023.1"/>
    <property type="molecule type" value="Genomic_DNA"/>
</dbReference>
<proteinExistence type="predicted"/>
<protein>
    <submittedName>
        <fullName evidence="1">Uncharacterized protein</fullName>
    </submittedName>
</protein>
<evidence type="ECO:0000313" key="2">
    <source>
        <dbReference type="Proteomes" id="UP000295497"/>
    </source>
</evidence>
<sequence length="82" mass="9123">MSLDTRCSSTSRPHYLRGRRVRKRDRELAGVHLDAAAALSAPASCGTPTRSRADDVWELYYGPVLLAQVTLKNKELQLAKAR</sequence>
<name>A0A4P2QZK2_SORCE</name>
<reference evidence="1 2" key="1">
    <citation type="submission" date="2015-09" db="EMBL/GenBank/DDBJ databases">
        <title>Sorangium comparison.</title>
        <authorList>
            <person name="Zaburannyi N."/>
            <person name="Bunk B."/>
            <person name="Overmann J."/>
            <person name="Mueller R."/>
        </authorList>
    </citation>
    <scope>NUCLEOTIDE SEQUENCE [LARGE SCALE GENOMIC DNA]</scope>
    <source>
        <strain evidence="1 2">So ce836</strain>
    </source>
</reference>
<evidence type="ECO:0000313" key="1">
    <source>
        <dbReference type="EMBL" id="AUX35023.1"/>
    </source>
</evidence>
<dbReference type="Proteomes" id="UP000295497">
    <property type="component" value="Chromosome"/>
</dbReference>
<gene>
    <name evidence="1" type="ORF">SOCE836_072110</name>
</gene>
<dbReference type="AlphaFoldDB" id="A0A4P2QZK2"/>